<comment type="caution">
    <text evidence="9">The sequence shown here is derived from an EMBL/GenBank/DDBJ whole genome shotgun (WGS) entry which is preliminary data.</text>
</comment>
<evidence type="ECO:0000313" key="9">
    <source>
        <dbReference type="EMBL" id="KAL0379234.1"/>
    </source>
</evidence>
<dbReference type="FunFam" id="1.20.5.170:FF:000020">
    <property type="entry name" value="BZIP transcription factor"/>
    <property type="match status" value="1"/>
</dbReference>
<dbReference type="AlphaFoldDB" id="A0AAW2RGP1"/>
<evidence type="ECO:0000256" key="2">
    <source>
        <dbReference type="ARBA" id="ARBA00023015"/>
    </source>
</evidence>
<dbReference type="InterPro" id="IPR046347">
    <property type="entry name" value="bZIP_sf"/>
</dbReference>
<reference evidence="9" key="1">
    <citation type="submission" date="2020-06" db="EMBL/GenBank/DDBJ databases">
        <authorList>
            <person name="Li T."/>
            <person name="Hu X."/>
            <person name="Zhang T."/>
            <person name="Song X."/>
            <person name="Zhang H."/>
            <person name="Dai N."/>
            <person name="Sheng W."/>
            <person name="Hou X."/>
            <person name="Wei L."/>
        </authorList>
    </citation>
    <scope>NUCLEOTIDE SEQUENCE</scope>
    <source>
        <strain evidence="9">G02</strain>
        <tissue evidence="9">Leaf</tissue>
    </source>
</reference>
<protein>
    <submittedName>
        <fullName evidence="9">BZIP transcription factor 44</fullName>
    </submittedName>
</protein>
<dbReference type="EMBL" id="JACGWJ010000013">
    <property type="protein sequence ID" value="KAL0379234.1"/>
    <property type="molecule type" value="Genomic_DNA"/>
</dbReference>
<keyword evidence="2" id="KW-0805">Transcription regulation</keyword>
<dbReference type="PANTHER" id="PTHR45764:SF67">
    <property type="entry name" value="BZIP TRANSCRIPTION FACTOR 2"/>
    <property type="match status" value="1"/>
</dbReference>
<evidence type="ECO:0000259" key="8">
    <source>
        <dbReference type="PROSITE" id="PS50217"/>
    </source>
</evidence>
<keyword evidence="3" id="KW-0238">DNA-binding</keyword>
<dbReference type="InterPro" id="IPR004827">
    <property type="entry name" value="bZIP"/>
</dbReference>
<dbReference type="SUPFAM" id="SSF57959">
    <property type="entry name" value="Leucine zipper domain"/>
    <property type="match status" value="1"/>
</dbReference>
<keyword evidence="4" id="KW-0804">Transcription</keyword>
<gene>
    <name evidence="9" type="ORF">Sradi_3228900</name>
</gene>
<dbReference type="Gene3D" id="1.20.5.170">
    <property type="match status" value="1"/>
</dbReference>
<proteinExistence type="predicted"/>
<evidence type="ECO:0000256" key="7">
    <source>
        <dbReference type="SAM" id="MobiDB-lite"/>
    </source>
</evidence>
<dbReference type="PANTHER" id="PTHR45764">
    <property type="entry name" value="BZIP TRANSCRIPTION FACTOR 44"/>
    <property type="match status" value="1"/>
</dbReference>
<dbReference type="SMART" id="SM00338">
    <property type="entry name" value="BRLZ"/>
    <property type="match status" value="1"/>
</dbReference>
<dbReference type="GO" id="GO:0000976">
    <property type="term" value="F:transcription cis-regulatory region binding"/>
    <property type="evidence" value="ECO:0007669"/>
    <property type="project" value="TreeGrafter"/>
</dbReference>
<evidence type="ECO:0000256" key="4">
    <source>
        <dbReference type="ARBA" id="ARBA00023163"/>
    </source>
</evidence>
<reference evidence="9" key="2">
    <citation type="journal article" date="2024" name="Plant">
        <title>Genomic evolution and insights into agronomic trait innovations of Sesamum species.</title>
        <authorList>
            <person name="Miao H."/>
            <person name="Wang L."/>
            <person name="Qu L."/>
            <person name="Liu H."/>
            <person name="Sun Y."/>
            <person name="Le M."/>
            <person name="Wang Q."/>
            <person name="Wei S."/>
            <person name="Zheng Y."/>
            <person name="Lin W."/>
            <person name="Duan Y."/>
            <person name="Cao H."/>
            <person name="Xiong S."/>
            <person name="Wang X."/>
            <person name="Wei L."/>
            <person name="Li C."/>
            <person name="Ma Q."/>
            <person name="Ju M."/>
            <person name="Zhao R."/>
            <person name="Li G."/>
            <person name="Mu C."/>
            <person name="Tian Q."/>
            <person name="Mei H."/>
            <person name="Zhang T."/>
            <person name="Gao T."/>
            <person name="Zhang H."/>
        </authorList>
    </citation>
    <scope>NUCLEOTIDE SEQUENCE</scope>
    <source>
        <strain evidence="9">G02</strain>
    </source>
</reference>
<dbReference type="PROSITE" id="PS50217">
    <property type="entry name" value="BZIP"/>
    <property type="match status" value="1"/>
</dbReference>
<feature type="coiled-coil region" evidence="6">
    <location>
        <begin position="44"/>
        <end position="71"/>
    </location>
</feature>
<dbReference type="CDD" id="cd14702">
    <property type="entry name" value="bZIP_plant_GBF1"/>
    <property type="match status" value="1"/>
</dbReference>
<evidence type="ECO:0000256" key="1">
    <source>
        <dbReference type="ARBA" id="ARBA00004123"/>
    </source>
</evidence>
<dbReference type="GO" id="GO:0046982">
    <property type="term" value="F:protein heterodimerization activity"/>
    <property type="evidence" value="ECO:0007669"/>
    <property type="project" value="UniProtKB-ARBA"/>
</dbReference>
<organism evidence="9">
    <name type="scientific">Sesamum radiatum</name>
    <name type="common">Black benniseed</name>
    <dbReference type="NCBI Taxonomy" id="300843"/>
    <lineage>
        <taxon>Eukaryota</taxon>
        <taxon>Viridiplantae</taxon>
        <taxon>Streptophyta</taxon>
        <taxon>Embryophyta</taxon>
        <taxon>Tracheophyta</taxon>
        <taxon>Spermatophyta</taxon>
        <taxon>Magnoliopsida</taxon>
        <taxon>eudicotyledons</taxon>
        <taxon>Gunneridae</taxon>
        <taxon>Pentapetalae</taxon>
        <taxon>asterids</taxon>
        <taxon>lamiids</taxon>
        <taxon>Lamiales</taxon>
        <taxon>Pedaliaceae</taxon>
        <taxon>Sesamum</taxon>
    </lineage>
</organism>
<keyword evidence="5" id="KW-0539">Nucleus</keyword>
<dbReference type="GO" id="GO:0045893">
    <property type="term" value="P:positive regulation of DNA-templated transcription"/>
    <property type="evidence" value="ECO:0007669"/>
    <property type="project" value="TreeGrafter"/>
</dbReference>
<feature type="region of interest" description="Disordered" evidence="7">
    <location>
        <begin position="1"/>
        <end position="22"/>
    </location>
</feature>
<comment type="subcellular location">
    <subcellularLocation>
        <location evidence="1">Nucleus</location>
    </subcellularLocation>
</comment>
<dbReference type="GO" id="GO:0005634">
    <property type="term" value="C:nucleus"/>
    <property type="evidence" value="ECO:0007669"/>
    <property type="project" value="UniProtKB-SubCell"/>
</dbReference>
<accession>A0AAW2RGP1</accession>
<evidence type="ECO:0000256" key="6">
    <source>
        <dbReference type="SAM" id="Coils"/>
    </source>
</evidence>
<feature type="domain" description="BZIP" evidence="8">
    <location>
        <begin position="28"/>
        <end position="77"/>
    </location>
</feature>
<sequence>MGSRGGTCSGSSSEENLDDQNLTTEIIRKRKRMISNRESARRSRMRKQKHLDDLTAQAANLRAENNHILTNINHVTQLYLNVEADNSVLRAQISELNHRLKSLTDIISCMRLDGAASPGFDDYDYDYDHDHDHDQMIGGGDDLFSPWSLVHVKQPIMASSDHGFMY</sequence>
<name>A0AAW2RGP1_SESRA</name>
<evidence type="ECO:0000256" key="5">
    <source>
        <dbReference type="ARBA" id="ARBA00023242"/>
    </source>
</evidence>
<dbReference type="InterPro" id="IPR045314">
    <property type="entry name" value="bZIP_plant_GBF1"/>
</dbReference>
<dbReference type="Pfam" id="PF00170">
    <property type="entry name" value="bZIP_1"/>
    <property type="match status" value="1"/>
</dbReference>
<dbReference type="PROSITE" id="PS00036">
    <property type="entry name" value="BZIP_BASIC"/>
    <property type="match status" value="1"/>
</dbReference>
<dbReference type="GO" id="GO:0003700">
    <property type="term" value="F:DNA-binding transcription factor activity"/>
    <property type="evidence" value="ECO:0007669"/>
    <property type="project" value="InterPro"/>
</dbReference>
<evidence type="ECO:0000256" key="3">
    <source>
        <dbReference type="ARBA" id="ARBA00023125"/>
    </source>
</evidence>
<keyword evidence="6" id="KW-0175">Coiled coil</keyword>